<dbReference type="Proteomes" id="UP000799438">
    <property type="component" value="Unassembled WGS sequence"/>
</dbReference>
<dbReference type="AlphaFoldDB" id="A0A6A6BIZ8"/>
<evidence type="ECO:0000313" key="2">
    <source>
        <dbReference type="EMBL" id="KAF2143996.1"/>
    </source>
</evidence>
<organism evidence="2 3">
    <name type="scientific">Aplosporella prunicola CBS 121167</name>
    <dbReference type="NCBI Taxonomy" id="1176127"/>
    <lineage>
        <taxon>Eukaryota</taxon>
        <taxon>Fungi</taxon>
        <taxon>Dikarya</taxon>
        <taxon>Ascomycota</taxon>
        <taxon>Pezizomycotina</taxon>
        <taxon>Dothideomycetes</taxon>
        <taxon>Dothideomycetes incertae sedis</taxon>
        <taxon>Botryosphaeriales</taxon>
        <taxon>Aplosporellaceae</taxon>
        <taxon>Aplosporella</taxon>
    </lineage>
</organism>
<name>A0A6A6BIZ8_9PEZI</name>
<dbReference type="InterPro" id="IPR010730">
    <property type="entry name" value="HET"/>
</dbReference>
<accession>A0A6A6BIZ8</accession>
<proteinExistence type="predicted"/>
<reference evidence="2" key="1">
    <citation type="journal article" date="2020" name="Stud. Mycol.">
        <title>101 Dothideomycetes genomes: a test case for predicting lifestyles and emergence of pathogens.</title>
        <authorList>
            <person name="Haridas S."/>
            <person name="Albert R."/>
            <person name="Binder M."/>
            <person name="Bloem J."/>
            <person name="Labutti K."/>
            <person name="Salamov A."/>
            <person name="Andreopoulos B."/>
            <person name="Baker S."/>
            <person name="Barry K."/>
            <person name="Bills G."/>
            <person name="Bluhm B."/>
            <person name="Cannon C."/>
            <person name="Castanera R."/>
            <person name="Culley D."/>
            <person name="Daum C."/>
            <person name="Ezra D."/>
            <person name="Gonzalez J."/>
            <person name="Henrissat B."/>
            <person name="Kuo A."/>
            <person name="Liang C."/>
            <person name="Lipzen A."/>
            <person name="Lutzoni F."/>
            <person name="Magnuson J."/>
            <person name="Mondo S."/>
            <person name="Nolan M."/>
            <person name="Ohm R."/>
            <person name="Pangilinan J."/>
            <person name="Park H.-J."/>
            <person name="Ramirez L."/>
            <person name="Alfaro M."/>
            <person name="Sun H."/>
            <person name="Tritt A."/>
            <person name="Yoshinaga Y."/>
            <person name="Zwiers L.-H."/>
            <person name="Turgeon B."/>
            <person name="Goodwin S."/>
            <person name="Spatafora J."/>
            <person name="Crous P."/>
            <person name="Grigoriev I."/>
        </authorList>
    </citation>
    <scope>NUCLEOTIDE SEQUENCE</scope>
    <source>
        <strain evidence="2">CBS 121167</strain>
    </source>
</reference>
<dbReference type="OrthoDB" id="5428863at2759"/>
<protein>
    <recommendedName>
        <fullName evidence="1">Heterokaryon incompatibility domain-containing protein</fullName>
    </recommendedName>
</protein>
<dbReference type="RefSeq" id="XP_033399708.1">
    <property type="nucleotide sequence ID" value="XM_033536660.1"/>
</dbReference>
<gene>
    <name evidence="2" type="ORF">K452DRAFT_223982</name>
</gene>
<sequence length="358" mass="41348">MEYQRLDDRRGVILDTEWIRTDTLLHWLKYCDKHHRGHCTGRPEWLTISNPLRILLIDVQQECLVEGSIDVDYFALSYVWGYLGHTLETRKGNLEILKKAGSLKTEMEDTMIPETIKDSIRLVRKLGCQFLWVDRLCIVQDDEENKKKHIDAMGSIYSQAYCTIVDAGGSNAGFGLPGVGNGSKPRNYPKQHVLDFPGCPMLLVHSEVNPSHDSVWSTRGWTFQEEKLSKRQLVFGKNTVSYDCSQDHRDEYVTEPVNSKVVLKTKISMIPDLKEWTNSVANYNRRNLTFDDDTRNAFAGFEEVLRPYYPGGFCYGLPVCYFDIGLLWRPGTRFRRRHSSVGKESNYLPSWSWMGWQG</sequence>
<dbReference type="GeneID" id="54294156"/>
<feature type="domain" description="Heterokaryon incompatibility" evidence="1">
    <location>
        <begin position="73"/>
        <end position="225"/>
    </location>
</feature>
<dbReference type="EMBL" id="ML995480">
    <property type="protein sequence ID" value="KAF2143996.1"/>
    <property type="molecule type" value="Genomic_DNA"/>
</dbReference>
<dbReference type="Pfam" id="PF06985">
    <property type="entry name" value="HET"/>
    <property type="match status" value="1"/>
</dbReference>
<dbReference type="PANTHER" id="PTHR33112">
    <property type="entry name" value="DOMAIN PROTEIN, PUTATIVE-RELATED"/>
    <property type="match status" value="1"/>
</dbReference>
<feature type="non-terminal residue" evidence="2">
    <location>
        <position position="358"/>
    </location>
</feature>
<dbReference type="PANTHER" id="PTHR33112:SF1">
    <property type="entry name" value="HETEROKARYON INCOMPATIBILITY DOMAIN-CONTAINING PROTEIN"/>
    <property type="match status" value="1"/>
</dbReference>
<evidence type="ECO:0000259" key="1">
    <source>
        <dbReference type="Pfam" id="PF06985"/>
    </source>
</evidence>
<evidence type="ECO:0000313" key="3">
    <source>
        <dbReference type="Proteomes" id="UP000799438"/>
    </source>
</evidence>
<keyword evidence="3" id="KW-1185">Reference proteome</keyword>